<keyword evidence="2 6" id="KW-0049">Antioxidant</keyword>
<dbReference type="PANTHER" id="PTHR43110:SF1">
    <property type="entry name" value="THIOL PEROXIDASE"/>
    <property type="match status" value="1"/>
</dbReference>
<dbReference type="CDD" id="cd03014">
    <property type="entry name" value="PRX_Atyp2cys"/>
    <property type="match status" value="1"/>
</dbReference>
<dbReference type="PROSITE" id="PS51352">
    <property type="entry name" value="THIOREDOXIN_2"/>
    <property type="match status" value="1"/>
</dbReference>
<dbReference type="Gene3D" id="3.40.30.10">
    <property type="entry name" value="Glutaredoxin"/>
    <property type="match status" value="1"/>
</dbReference>
<dbReference type="GO" id="GO:0004601">
    <property type="term" value="F:peroxidase activity"/>
    <property type="evidence" value="ECO:0007669"/>
    <property type="project" value="UniProtKB-KW"/>
</dbReference>
<comment type="catalytic activity">
    <reaction evidence="6">
        <text>a hydroperoxide + [thioredoxin]-dithiol = an alcohol + [thioredoxin]-disulfide + H2O</text>
        <dbReference type="Rhea" id="RHEA:62620"/>
        <dbReference type="Rhea" id="RHEA-COMP:10698"/>
        <dbReference type="Rhea" id="RHEA-COMP:10700"/>
        <dbReference type="ChEBI" id="CHEBI:15377"/>
        <dbReference type="ChEBI" id="CHEBI:29950"/>
        <dbReference type="ChEBI" id="CHEBI:30879"/>
        <dbReference type="ChEBI" id="CHEBI:35924"/>
        <dbReference type="ChEBI" id="CHEBI:50058"/>
        <dbReference type="EC" id="1.11.1.24"/>
    </reaction>
</comment>
<dbReference type="NCBIfam" id="NF001808">
    <property type="entry name" value="PRK00522.1"/>
    <property type="match status" value="1"/>
</dbReference>
<dbReference type="InterPro" id="IPR002065">
    <property type="entry name" value="TPX"/>
</dbReference>
<dbReference type="InterPro" id="IPR036249">
    <property type="entry name" value="Thioredoxin-like_sf"/>
</dbReference>
<evidence type="ECO:0000259" key="7">
    <source>
        <dbReference type="PROSITE" id="PS51352"/>
    </source>
</evidence>
<dbReference type="InterPro" id="IPR013740">
    <property type="entry name" value="Redoxin"/>
</dbReference>
<comment type="miscellaneous">
    <text evidence="6">The active site is a conserved redox-active cysteine residue, the peroxidatic cysteine (C(P)), which makes the nucleophilic attack on the peroxide substrate. The peroxide oxidizes the C(P)-SH to cysteine sulfenic acid (C(P)-SOH), which then reacts with another cysteine residue, the resolving cysteine (C(R)), to form a disulfide bridge. The disulfide is subsequently reduced by an appropriate electron donor to complete the catalytic cycle. In this atypical 2-Cys peroxiredoxin, C(R) is present in the same subunit to form an intramolecular disulfide. The disulfide is subsequently reduced by thioredoxin.</text>
</comment>
<dbReference type="InterPro" id="IPR013766">
    <property type="entry name" value="Thioredoxin_domain"/>
</dbReference>
<dbReference type="NCBIfam" id="NF045827">
    <property type="entry name" value="perox_SUH"/>
    <property type="match status" value="1"/>
</dbReference>
<comment type="caution">
    <text evidence="8">The sequence shown here is derived from an EMBL/GenBank/DDBJ whole genome shotgun (WGS) entry which is preliminary data.</text>
</comment>
<gene>
    <name evidence="6 8" type="primary">tpx</name>
    <name evidence="8" type="ORF">LMG8286_00635</name>
</gene>
<comment type="subunit">
    <text evidence="6">Homodimer.</text>
</comment>
<dbReference type="PANTHER" id="PTHR43110">
    <property type="entry name" value="THIOL PEROXIDASE"/>
    <property type="match status" value="1"/>
</dbReference>
<keyword evidence="5 6" id="KW-0676">Redox-active center</keyword>
<evidence type="ECO:0000256" key="6">
    <source>
        <dbReference type="HAMAP-Rule" id="MF_00269"/>
    </source>
</evidence>
<proteinExistence type="inferred from homology"/>
<keyword evidence="3 6" id="KW-0560">Oxidoreductase</keyword>
<dbReference type="Pfam" id="PF08534">
    <property type="entry name" value="Redoxin"/>
    <property type="match status" value="1"/>
</dbReference>
<feature type="disulfide bond" description="Redox-active" evidence="6">
    <location>
        <begin position="60"/>
        <end position="94"/>
    </location>
</feature>
<organism evidence="8 9">
    <name type="scientific">Campylobacter suis</name>
    <dbReference type="NCBI Taxonomy" id="2790657"/>
    <lineage>
        <taxon>Bacteria</taxon>
        <taxon>Pseudomonadati</taxon>
        <taxon>Campylobacterota</taxon>
        <taxon>Epsilonproteobacteria</taxon>
        <taxon>Campylobacterales</taxon>
        <taxon>Campylobacteraceae</taxon>
        <taxon>Campylobacter</taxon>
    </lineage>
</organism>
<reference evidence="8 9" key="1">
    <citation type="submission" date="2020-11" db="EMBL/GenBank/DDBJ databases">
        <authorList>
            <person name="Peeters C."/>
        </authorList>
    </citation>
    <scope>NUCLEOTIDE SEQUENCE [LARGE SCALE GENOMIC DNA]</scope>
    <source>
        <strain evidence="8 9">LMG 8286</strain>
    </source>
</reference>
<keyword evidence="1 6" id="KW-0575">Peroxidase</keyword>
<sequence>MASVNFKGSPVTLTGNALSKGQSAPVVNVVAQDLSDIQIGGQQGKVQVVVVVPSLDTGVCASEARKFNEHAAALANTEVVVVSMDLPFAMGRFCTTEGIKNLKTGSDFRAKEFANAYGVLLADGALAGLTCRAIFVIDANGVIIYKEICDEITDEPNYEAALSAANEASTTCCGS</sequence>
<evidence type="ECO:0000256" key="2">
    <source>
        <dbReference type="ARBA" id="ARBA00022862"/>
    </source>
</evidence>
<dbReference type="SUPFAM" id="SSF52833">
    <property type="entry name" value="Thioredoxin-like"/>
    <property type="match status" value="1"/>
</dbReference>
<evidence type="ECO:0000256" key="4">
    <source>
        <dbReference type="ARBA" id="ARBA00023157"/>
    </source>
</evidence>
<comment type="similarity">
    <text evidence="6">Belongs to the peroxiredoxin family. Tpx subfamily.</text>
</comment>
<dbReference type="InterPro" id="IPR054826">
    <property type="entry name" value="Perox_SUH"/>
</dbReference>
<evidence type="ECO:0000256" key="5">
    <source>
        <dbReference type="ARBA" id="ARBA00023284"/>
    </source>
</evidence>
<dbReference type="RefSeq" id="WP_230056411.1">
    <property type="nucleotide sequence ID" value="NZ_CAJHOE010000001.1"/>
</dbReference>
<feature type="domain" description="Thioredoxin" evidence="7">
    <location>
        <begin position="2"/>
        <end position="170"/>
    </location>
</feature>
<keyword evidence="9" id="KW-1185">Reference proteome</keyword>
<dbReference type="EC" id="1.11.1.24" evidence="6"/>
<dbReference type="InterPro" id="IPR018219">
    <property type="entry name" value="Tpx_CS"/>
</dbReference>
<dbReference type="EMBL" id="CAJHOE010000001">
    <property type="protein sequence ID" value="CAD7286978.1"/>
    <property type="molecule type" value="Genomic_DNA"/>
</dbReference>
<evidence type="ECO:0000256" key="3">
    <source>
        <dbReference type="ARBA" id="ARBA00023002"/>
    </source>
</evidence>
<evidence type="ECO:0000256" key="1">
    <source>
        <dbReference type="ARBA" id="ARBA00022559"/>
    </source>
</evidence>
<keyword evidence="4 6" id="KW-1015">Disulfide bond</keyword>
<dbReference type="HAMAP" id="MF_00269">
    <property type="entry name" value="Tpx"/>
    <property type="match status" value="1"/>
</dbReference>
<name>A0ABM8Q290_9BACT</name>
<protein>
    <recommendedName>
        <fullName evidence="6">Thiol peroxidase</fullName>
        <shortName evidence="6">Tpx</shortName>
        <ecNumber evidence="6">1.11.1.24</ecNumber>
    </recommendedName>
    <alternativeName>
        <fullName evidence="6">Peroxiredoxin tpx</fullName>
        <shortName evidence="6">Prx</shortName>
    </alternativeName>
    <alternativeName>
        <fullName evidence="6">Thioredoxin peroxidase</fullName>
    </alternativeName>
    <alternativeName>
        <fullName evidence="6">Thioredoxin-dependent peroxiredoxin</fullName>
    </alternativeName>
</protein>
<dbReference type="PROSITE" id="PS01265">
    <property type="entry name" value="TPX"/>
    <property type="match status" value="1"/>
</dbReference>
<accession>A0ABM8Q290</accession>
<evidence type="ECO:0000313" key="9">
    <source>
        <dbReference type="Proteomes" id="UP000789359"/>
    </source>
</evidence>
<comment type="function">
    <text evidence="6">Thiol-specific peroxidase that catalyzes the reduction of hydrogen peroxide and organic hydroperoxides to water and alcohols, respectively. Plays a role in cell protection against oxidative stress by detoxifying peroxides.</text>
</comment>
<feature type="active site" description="Cysteine sulfenic acid (-SOH) intermediate" evidence="6">
    <location>
        <position position="60"/>
    </location>
</feature>
<dbReference type="InterPro" id="IPR050455">
    <property type="entry name" value="Tpx_Peroxidase_subfamily"/>
</dbReference>
<dbReference type="Proteomes" id="UP000789359">
    <property type="component" value="Unassembled WGS sequence"/>
</dbReference>
<evidence type="ECO:0000313" key="8">
    <source>
        <dbReference type="EMBL" id="CAD7286978.1"/>
    </source>
</evidence>